<proteinExistence type="predicted"/>
<dbReference type="SUPFAM" id="SSF55729">
    <property type="entry name" value="Acyl-CoA N-acyltransferases (Nat)"/>
    <property type="match status" value="1"/>
</dbReference>
<dbReference type="EMBL" id="JAAZSR010000092">
    <property type="protein sequence ID" value="NKX50449.1"/>
    <property type="molecule type" value="Genomic_DNA"/>
</dbReference>
<gene>
    <name evidence="1" type="ORF">HER39_07690</name>
</gene>
<keyword evidence="2" id="KW-1185">Reference proteome</keyword>
<dbReference type="Gene3D" id="3.40.630.30">
    <property type="match status" value="1"/>
</dbReference>
<comment type="caution">
    <text evidence="1">The sequence shown here is derived from an EMBL/GenBank/DDBJ whole genome shotgun (WGS) entry which is preliminary data.</text>
</comment>
<sequence length="79" mass="9045">KKSGRQLFDMWGVSPEDEPDHKWAGFSRFKRSFGGFEVEYPGTWDLPVNRLMYAAYGAARGARGLLRAAAGRLRQRLKR</sequence>
<dbReference type="Pfam" id="PF02388">
    <property type="entry name" value="FemAB"/>
    <property type="match status" value="1"/>
</dbReference>
<dbReference type="InterPro" id="IPR016181">
    <property type="entry name" value="Acyl_CoA_acyltransferase"/>
</dbReference>
<reference evidence="1 2" key="1">
    <citation type="submission" date="2020-04" db="EMBL/GenBank/DDBJ databases">
        <authorList>
            <person name="Liu S."/>
        </authorList>
    </citation>
    <scope>NUCLEOTIDE SEQUENCE [LARGE SCALE GENOMIC DNA]</scope>
    <source>
        <strain evidence="1 2">CGMCC 1.15091</strain>
    </source>
</reference>
<accession>A0ABX1JQ11</accession>
<dbReference type="PROSITE" id="PS51191">
    <property type="entry name" value="FEMABX"/>
    <property type="match status" value="1"/>
</dbReference>
<evidence type="ECO:0000313" key="1">
    <source>
        <dbReference type="EMBL" id="NKX50449.1"/>
    </source>
</evidence>
<dbReference type="Proteomes" id="UP000523795">
    <property type="component" value="Unassembled WGS sequence"/>
</dbReference>
<dbReference type="InterPro" id="IPR003447">
    <property type="entry name" value="FEMABX"/>
</dbReference>
<feature type="non-terminal residue" evidence="1">
    <location>
        <position position="1"/>
    </location>
</feature>
<organism evidence="1 2">
    <name type="scientific">Arthrobacter deserti</name>
    <dbReference type="NCBI Taxonomy" id="1742687"/>
    <lineage>
        <taxon>Bacteria</taxon>
        <taxon>Bacillati</taxon>
        <taxon>Actinomycetota</taxon>
        <taxon>Actinomycetes</taxon>
        <taxon>Micrococcales</taxon>
        <taxon>Micrococcaceae</taxon>
        <taxon>Arthrobacter</taxon>
    </lineage>
</organism>
<protein>
    <submittedName>
        <fullName evidence="1">Peptidoglycan bridge formation glycyltransferase FemA/FemB family protein</fullName>
    </submittedName>
</protein>
<name>A0ABX1JQ11_9MICC</name>
<evidence type="ECO:0000313" key="2">
    <source>
        <dbReference type="Proteomes" id="UP000523795"/>
    </source>
</evidence>